<name>X1N5L6_9ZZZZ</name>
<gene>
    <name evidence="1" type="ORF">S06H3_33465</name>
</gene>
<proteinExistence type="predicted"/>
<accession>X1N5L6</accession>
<protein>
    <submittedName>
        <fullName evidence="1">Uncharacterized protein</fullName>
    </submittedName>
</protein>
<organism evidence="1">
    <name type="scientific">marine sediment metagenome</name>
    <dbReference type="NCBI Taxonomy" id="412755"/>
    <lineage>
        <taxon>unclassified sequences</taxon>
        <taxon>metagenomes</taxon>
        <taxon>ecological metagenomes</taxon>
    </lineage>
</organism>
<sequence>MKKFHLIFLAILLCLIFTRFSLAQDQEEGMFQAASITPGIGFE</sequence>
<reference evidence="1" key="1">
    <citation type="journal article" date="2014" name="Front. Microbiol.">
        <title>High frequency of phylogenetically diverse reductive dehalogenase-homologous genes in deep subseafloor sedimentary metagenomes.</title>
        <authorList>
            <person name="Kawai M."/>
            <person name="Futagami T."/>
            <person name="Toyoda A."/>
            <person name="Takaki Y."/>
            <person name="Nishi S."/>
            <person name="Hori S."/>
            <person name="Arai W."/>
            <person name="Tsubouchi T."/>
            <person name="Morono Y."/>
            <person name="Uchiyama I."/>
            <person name="Ito T."/>
            <person name="Fujiyama A."/>
            <person name="Inagaki F."/>
            <person name="Takami H."/>
        </authorList>
    </citation>
    <scope>NUCLEOTIDE SEQUENCE</scope>
    <source>
        <strain evidence="1">Expedition CK06-06</strain>
    </source>
</reference>
<evidence type="ECO:0000313" key="1">
    <source>
        <dbReference type="EMBL" id="GAI22135.1"/>
    </source>
</evidence>
<dbReference type="AlphaFoldDB" id="X1N5L6"/>
<dbReference type="EMBL" id="BARV01019978">
    <property type="protein sequence ID" value="GAI22135.1"/>
    <property type="molecule type" value="Genomic_DNA"/>
</dbReference>
<feature type="non-terminal residue" evidence="1">
    <location>
        <position position="43"/>
    </location>
</feature>
<comment type="caution">
    <text evidence="1">The sequence shown here is derived from an EMBL/GenBank/DDBJ whole genome shotgun (WGS) entry which is preliminary data.</text>
</comment>